<feature type="compositionally biased region" description="Basic and acidic residues" evidence="2">
    <location>
        <begin position="398"/>
        <end position="417"/>
    </location>
</feature>
<feature type="domain" description="RPAP1 N-terminal" evidence="4">
    <location>
        <begin position="99"/>
        <end position="141"/>
    </location>
</feature>
<dbReference type="AlphaFoldDB" id="A0A317W5F3"/>
<evidence type="ECO:0000256" key="2">
    <source>
        <dbReference type="SAM" id="MobiDB-lite"/>
    </source>
</evidence>
<feature type="compositionally biased region" description="Basic and acidic residues" evidence="2">
    <location>
        <begin position="93"/>
        <end position="105"/>
    </location>
</feature>
<reference evidence="5 6" key="1">
    <citation type="submission" date="2016-12" db="EMBL/GenBank/DDBJ databases">
        <title>The genomes of Aspergillus section Nigri reveals drivers in fungal speciation.</title>
        <authorList>
            <consortium name="DOE Joint Genome Institute"/>
            <person name="Vesth T.C."/>
            <person name="Nybo J."/>
            <person name="Theobald S."/>
            <person name="Brandl J."/>
            <person name="Frisvad J.C."/>
            <person name="Nielsen K.F."/>
            <person name="Lyhne E.K."/>
            <person name="Kogle M.E."/>
            <person name="Kuo A."/>
            <person name="Riley R."/>
            <person name="Clum A."/>
            <person name="Nolan M."/>
            <person name="Lipzen A."/>
            <person name="Salamov A."/>
            <person name="Henrissat B."/>
            <person name="Wiebenga A."/>
            <person name="De Vries R.P."/>
            <person name="Grigoriev I.V."/>
            <person name="Mortensen U.H."/>
            <person name="Andersen M.R."/>
            <person name="Baker S.E."/>
        </authorList>
    </citation>
    <scope>NUCLEOTIDE SEQUENCE [LARGE SCALE GENOMIC DNA]</scope>
    <source>
        <strain evidence="5 6">CBS 115572</strain>
    </source>
</reference>
<feature type="region of interest" description="Disordered" evidence="2">
    <location>
        <begin position="1"/>
        <end position="126"/>
    </location>
</feature>
<sequence length="461" mass="48506">MAFRGERFVLDLDSDDDTTPEAPYNAPPGSSSISIPGMIGEIRERSPAAAPAPPTPKPSTTGFPAHRRRAKPSAFKQRRAPAAPASAPSPGPTDEKTVIAEENERQLASMSDAQIQQEREELMESMDSSLLERFLRRARIDADDTIATSKPAASSSAEQPAEAEPTPAPSPPATLISSPSSSSKPTPANEPSPDDVPPAQTPSDLHAAAELPPSGSVHFPAPPSQASPMPNLDPSSPSFLSDLQTHYFPNISHDPAALSWLQPPSADPEDPDSTSAYHPASNAEAVHPANLRFSLLGTVLSPATSLSLPTTLGLHHHGKDPHAAGYTIPELAILSRSTFPAQRCIAWQVLGRILFRLGKGQFGERGSPLVEGLWSVVEREGVVAGMLAEADGVTAGSRGEKGSTAEETKESSQDKESAGTGASGRRQHASATAWAVEGVWLWQMGGAGDRGVLKEGTIRSQ</sequence>
<name>A0A317W5F3_9EURO</name>
<dbReference type="PANTHER" id="PTHR21483">
    <property type="entry name" value="RNA POLYMERASE II-ASSOCIATED PROTEIN 1"/>
    <property type="match status" value="1"/>
</dbReference>
<dbReference type="OrthoDB" id="348201at2759"/>
<dbReference type="GO" id="GO:0006366">
    <property type="term" value="P:transcription by RNA polymerase II"/>
    <property type="evidence" value="ECO:0007669"/>
    <property type="project" value="InterPro"/>
</dbReference>
<dbReference type="STRING" id="1450535.A0A317W5F3"/>
<feature type="compositionally biased region" description="Low complexity" evidence="2">
    <location>
        <begin position="27"/>
        <end position="40"/>
    </location>
</feature>
<protein>
    <submittedName>
        <fullName evidence="5">Transcription factor Rba50</fullName>
    </submittedName>
</protein>
<feature type="compositionally biased region" description="Pro residues" evidence="2">
    <location>
        <begin position="188"/>
        <end position="200"/>
    </location>
</feature>
<evidence type="ECO:0000313" key="6">
    <source>
        <dbReference type="Proteomes" id="UP000246702"/>
    </source>
</evidence>
<feature type="compositionally biased region" description="Low complexity" evidence="2">
    <location>
        <begin position="232"/>
        <end position="243"/>
    </location>
</feature>
<feature type="region of interest" description="Disordered" evidence="2">
    <location>
        <begin position="393"/>
        <end position="428"/>
    </location>
</feature>
<comment type="caution">
    <text evidence="5">The sequence shown here is derived from an EMBL/GenBank/DDBJ whole genome shotgun (WGS) entry which is preliminary data.</text>
</comment>
<dbReference type="InterPro" id="IPR039913">
    <property type="entry name" value="RPAP1/Rba50"/>
</dbReference>
<evidence type="ECO:0000259" key="3">
    <source>
        <dbReference type="Pfam" id="PF08620"/>
    </source>
</evidence>
<organism evidence="5 6">
    <name type="scientific">Aspergillus sclerotioniger CBS 115572</name>
    <dbReference type="NCBI Taxonomy" id="1450535"/>
    <lineage>
        <taxon>Eukaryota</taxon>
        <taxon>Fungi</taxon>
        <taxon>Dikarya</taxon>
        <taxon>Ascomycota</taxon>
        <taxon>Pezizomycotina</taxon>
        <taxon>Eurotiomycetes</taxon>
        <taxon>Eurotiomycetidae</taxon>
        <taxon>Eurotiales</taxon>
        <taxon>Aspergillaceae</taxon>
        <taxon>Aspergillus</taxon>
        <taxon>Aspergillus subgen. Circumdati</taxon>
    </lineage>
</organism>
<dbReference type="PANTHER" id="PTHR21483:SF18">
    <property type="entry name" value="RNA POLYMERASE II-ASSOCIATED PROTEIN 1"/>
    <property type="match status" value="1"/>
</dbReference>
<keyword evidence="6" id="KW-1185">Reference proteome</keyword>
<evidence type="ECO:0000256" key="1">
    <source>
        <dbReference type="ARBA" id="ARBA00009953"/>
    </source>
</evidence>
<dbReference type="GeneID" id="37114398"/>
<proteinExistence type="inferred from homology"/>
<dbReference type="RefSeq" id="XP_025464942.1">
    <property type="nucleotide sequence ID" value="XM_025612255.1"/>
</dbReference>
<dbReference type="InterPro" id="IPR013930">
    <property type="entry name" value="RPAP1_N"/>
</dbReference>
<feature type="region of interest" description="Disordered" evidence="2">
    <location>
        <begin position="258"/>
        <end position="279"/>
    </location>
</feature>
<dbReference type="Pfam" id="PF08620">
    <property type="entry name" value="RPAP1_C"/>
    <property type="match status" value="1"/>
</dbReference>
<evidence type="ECO:0000313" key="5">
    <source>
        <dbReference type="EMBL" id="PWY79370.1"/>
    </source>
</evidence>
<feature type="compositionally biased region" description="Basic residues" evidence="2">
    <location>
        <begin position="65"/>
        <end position="79"/>
    </location>
</feature>
<feature type="compositionally biased region" description="Low complexity" evidence="2">
    <location>
        <begin position="151"/>
        <end position="165"/>
    </location>
</feature>
<feature type="region of interest" description="Disordered" evidence="2">
    <location>
        <begin position="142"/>
        <end position="243"/>
    </location>
</feature>
<feature type="compositionally biased region" description="Polar residues" evidence="2">
    <location>
        <begin position="106"/>
        <end position="116"/>
    </location>
</feature>
<evidence type="ECO:0000259" key="4">
    <source>
        <dbReference type="Pfam" id="PF08621"/>
    </source>
</evidence>
<dbReference type="EMBL" id="MSFK01000023">
    <property type="protein sequence ID" value="PWY79370.1"/>
    <property type="molecule type" value="Genomic_DNA"/>
</dbReference>
<feature type="domain" description="RPAP1 C-terminal" evidence="3">
    <location>
        <begin position="290"/>
        <end position="357"/>
    </location>
</feature>
<dbReference type="Pfam" id="PF08621">
    <property type="entry name" value="RPAP1_N"/>
    <property type="match status" value="1"/>
</dbReference>
<comment type="similarity">
    <text evidence="1">Belongs to the RPAP1 family.</text>
</comment>
<dbReference type="Proteomes" id="UP000246702">
    <property type="component" value="Unassembled WGS sequence"/>
</dbReference>
<dbReference type="InterPro" id="IPR013929">
    <property type="entry name" value="RPAP1_C"/>
</dbReference>
<accession>A0A317W5F3</accession>
<feature type="compositionally biased region" description="Basic and acidic residues" evidence="2">
    <location>
        <begin position="1"/>
        <end position="10"/>
    </location>
</feature>
<gene>
    <name evidence="5" type="ORF">BO94DRAFT_537387</name>
</gene>
<feature type="compositionally biased region" description="Low complexity" evidence="2">
    <location>
        <begin position="173"/>
        <end position="187"/>
    </location>
</feature>